<gene>
    <name evidence="13" type="ORF">niasHT_037263</name>
</gene>
<dbReference type="InterPro" id="IPR001628">
    <property type="entry name" value="Znf_hrmn_rcpt"/>
</dbReference>
<accession>A0ABD2IQQ8</accession>
<dbReference type="PROSITE" id="PS51030">
    <property type="entry name" value="NUCLEAR_REC_DBD_2"/>
    <property type="match status" value="1"/>
</dbReference>
<evidence type="ECO:0000256" key="3">
    <source>
        <dbReference type="ARBA" id="ARBA00022723"/>
    </source>
</evidence>
<dbReference type="FunFam" id="3.30.50.10:FF:000030">
    <property type="entry name" value="Nuclear Hormone Receptor family"/>
    <property type="match status" value="1"/>
</dbReference>
<sequence length="198" mass="21637">MATSSEKKDFGSETRCAVCGEENAKMHYGVLACLGCKGFFRRALKKVNEYECLRDNNCVIDKQERNSCRFCRLQKCLEVGMDPAAVRPDRDFSGQHQLLTRRLSILAGGGTTTTAATSSSNNTTNNSNNRNATGASGTNRREKRRGRQITALGNTGGAAGNTAAPGEDGRNHGQRMPVEMRTMLMTLQNIEAKVSKRK</sequence>
<protein>
    <recommendedName>
        <fullName evidence="12">Nuclear receptor domain-containing protein</fullName>
    </recommendedName>
</protein>
<dbReference type="AlphaFoldDB" id="A0ABD2IQQ8"/>
<keyword evidence="14" id="KW-1185">Reference proteome</keyword>
<evidence type="ECO:0000259" key="12">
    <source>
        <dbReference type="PROSITE" id="PS51030"/>
    </source>
</evidence>
<keyword evidence="5" id="KW-0862">Zinc</keyword>
<evidence type="ECO:0000256" key="9">
    <source>
        <dbReference type="ARBA" id="ARBA00023170"/>
    </source>
</evidence>
<feature type="compositionally biased region" description="Low complexity" evidence="11">
    <location>
        <begin position="112"/>
        <end position="137"/>
    </location>
</feature>
<dbReference type="InterPro" id="IPR052496">
    <property type="entry name" value="Orphan_Nuclear_Rcpt"/>
</dbReference>
<keyword evidence="4" id="KW-0863">Zinc-finger</keyword>
<evidence type="ECO:0000256" key="1">
    <source>
        <dbReference type="ARBA" id="ARBA00004123"/>
    </source>
</evidence>
<keyword evidence="3" id="KW-0479">Metal-binding</keyword>
<dbReference type="GO" id="GO:0005634">
    <property type="term" value="C:nucleus"/>
    <property type="evidence" value="ECO:0007669"/>
    <property type="project" value="UniProtKB-SubCell"/>
</dbReference>
<comment type="caution">
    <text evidence="13">The sequence shown here is derived from an EMBL/GenBank/DDBJ whole genome shotgun (WGS) entry which is preliminary data.</text>
</comment>
<keyword evidence="7" id="KW-0238">DNA-binding</keyword>
<dbReference type="EMBL" id="JBICBT010001133">
    <property type="protein sequence ID" value="KAL3081541.1"/>
    <property type="molecule type" value="Genomic_DNA"/>
</dbReference>
<comment type="subcellular location">
    <subcellularLocation>
        <location evidence="1">Nucleus</location>
    </subcellularLocation>
</comment>
<comment type="similarity">
    <text evidence="2">Belongs to the nuclear hormone receptor family.</text>
</comment>
<feature type="domain" description="Nuclear receptor" evidence="12">
    <location>
        <begin position="13"/>
        <end position="88"/>
    </location>
</feature>
<dbReference type="PANTHER" id="PTHR47519">
    <property type="entry name" value="NUCLEAR HORMONE RECEPTOR FAMILY MEMBER NHR-31-RELATED"/>
    <property type="match status" value="1"/>
</dbReference>
<evidence type="ECO:0000313" key="13">
    <source>
        <dbReference type="EMBL" id="KAL3081541.1"/>
    </source>
</evidence>
<keyword evidence="6" id="KW-0805">Transcription regulation</keyword>
<evidence type="ECO:0000256" key="2">
    <source>
        <dbReference type="ARBA" id="ARBA00005993"/>
    </source>
</evidence>
<dbReference type="GO" id="GO:0003677">
    <property type="term" value="F:DNA binding"/>
    <property type="evidence" value="ECO:0007669"/>
    <property type="project" value="UniProtKB-KW"/>
</dbReference>
<proteinExistence type="inferred from homology"/>
<dbReference type="CDD" id="cd06960">
    <property type="entry name" value="NR_DBD_HNF4A"/>
    <property type="match status" value="1"/>
</dbReference>
<organism evidence="13 14">
    <name type="scientific">Heterodera trifolii</name>
    <dbReference type="NCBI Taxonomy" id="157864"/>
    <lineage>
        <taxon>Eukaryota</taxon>
        <taxon>Metazoa</taxon>
        <taxon>Ecdysozoa</taxon>
        <taxon>Nematoda</taxon>
        <taxon>Chromadorea</taxon>
        <taxon>Rhabditida</taxon>
        <taxon>Tylenchina</taxon>
        <taxon>Tylenchomorpha</taxon>
        <taxon>Tylenchoidea</taxon>
        <taxon>Heteroderidae</taxon>
        <taxon>Heteroderinae</taxon>
        <taxon>Heterodera</taxon>
    </lineage>
</organism>
<dbReference type="Proteomes" id="UP001620626">
    <property type="component" value="Unassembled WGS sequence"/>
</dbReference>
<keyword evidence="10" id="KW-0539">Nucleus</keyword>
<feature type="region of interest" description="Disordered" evidence="11">
    <location>
        <begin position="110"/>
        <end position="174"/>
    </location>
</feature>
<dbReference type="InterPro" id="IPR049636">
    <property type="entry name" value="HNF4-like_DBD"/>
</dbReference>
<evidence type="ECO:0000256" key="6">
    <source>
        <dbReference type="ARBA" id="ARBA00023015"/>
    </source>
</evidence>
<keyword evidence="9" id="KW-0675">Receptor</keyword>
<dbReference type="PROSITE" id="PS00031">
    <property type="entry name" value="NUCLEAR_REC_DBD_1"/>
    <property type="match status" value="1"/>
</dbReference>
<dbReference type="Pfam" id="PF00105">
    <property type="entry name" value="zf-C4"/>
    <property type="match status" value="1"/>
</dbReference>
<dbReference type="SUPFAM" id="SSF57716">
    <property type="entry name" value="Glucocorticoid receptor-like (DNA-binding domain)"/>
    <property type="match status" value="1"/>
</dbReference>
<evidence type="ECO:0000313" key="14">
    <source>
        <dbReference type="Proteomes" id="UP001620626"/>
    </source>
</evidence>
<evidence type="ECO:0000256" key="11">
    <source>
        <dbReference type="SAM" id="MobiDB-lite"/>
    </source>
</evidence>
<dbReference type="GO" id="GO:0008270">
    <property type="term" value="F:zinc ion binding"/>
    <property type="evidence" value="ECO:0007669"/>
    <property type="project" value="UniProtKB-KW"/>
</dbReference>
<name>A0ABD2IQQ8_9BILA</name>
<dbReference type="Gene3D" id="3.30.50.10">
    <property type="entry name" value="Erythroid Transcription Factor GATA-1, subunit A"/>
    <property type="match status" value="1"/>
</dbReference>
<keyword evidence="8" id="KW-0804">Transcription</keyword>
<dbReference type="InterPro" id="IPR013088">
    <property type="entry name" value="Znf_NHR/GATA"/>
</dbReference>
<dbReference type="PRINTS" id="PR00047">
    <property type="entry name" value="STROIDFINGER"/>
</dbReference>
<evidence type="ECO:0000256" key="10">
    <source>
        <dbReference type="ARBA" id="ARBA00023242"/>
    </source>
</evidence>
<reference evidence="13 14" key="1">
    <citation type="submission" date="2024-10" db="EMBL/GenBank/DDBJ databases">
        <authorList>
            <person name="Kim D."/>
        </authorList>
    </citation>
    <scope>NUCLEOTIDE SEQUENCE [LARGE SCALE GENOMIC DNA]</scope>
    <source>
        <strain evidence="13">BH-2024</strain>
    </source>
</reference>
<evidence type="ECO:0000256" key="4">
    <source>
        <dbReference type="ARBA" id="ARBA00022771"/>
    </source>
</evidence>
<evidence type="ECO:0000256" key="8">
    <source>
        <dbReference type="ARBA" id="ARBA00023163"/>
    </source>
</evidence>
<dbReference type="SMART" id="SM00399">
    <property type="entry name" value="ZnF_C4"/>
    <property type="match status" value="1"/>
</dbReference>
<evidence type="ECO:0000256" key="5">
    <source>
        <dbReference type="ARBA" id="ARBA00022833"/>
    </source>
</evidence>
<dbReference type="PANTHER" id="PTHR47519:SF4">
    <property type="entry name" value="NUCLEAR HORMONE RECEPTOR FAMILY"/>
    <property type="match status" value="1"/>
</dbReference>
<evidence type="ECO:0000256" key="7">
    <source>
        <dbReference type="ARBA" id="ARBA00023125"/>
    </source>
</evidence>